<evidence type="ECO:0000313" key="1">
    <source>
        <dbReference type="EMBL" id="GLB42663.1"/>
    </source>
</evidence>
<dbReference type="AlphaFoldDB" id="A0A9P3PW38"/>
<evidence type="ECO:0008006" key="3">
    <source>
        <dbReference type="Google" id="ProtNLM"/>
    </source>
</evidence>
<keyword evidence="2" id="KW-1185">Reference proteome</keyword>
<accession>A0A9P3PW38</accession>
<name>A0A9P3PW38_LYOSH</name>
<dbReference type="OrthoDB" id="2979537at2759"/>
<sequence length="377" mass="41548">MSASLLTTEVLSEIFLFIQASPHDVGGLPRHVILSHVTGQWRSLALDMPILWTDIQLTSHSNLDAQRESILRSRDCELDISITLILSSSERRRRVLRLRYSTNITHRLSLITPIASRWRKLSVSGDNATMADIIPLLVPLRFPRLQRLELVNASKRHVPHFGPFHFDPAIFSTLLLHGVTIHTSERTHLGGLEGLDIRQISTCMIDQGSLDSLSDTNTPAHPPTMLHLTRLCIILASPAFPLHPSFDPASLVDLKLGGFHGSSRASIPALIVLFNAVSGPNLQRLELDAVVGFAWSAFVQSLHAAALPKYPGLTTLTLRSLELRDMDADFAAAFPAITRLVLGAVDPGPLHALRRNNRSVWPRLELVVSIDPTGNSN</sequence>
<comment type="caution">
    <text evidence="1">The sequence shown here is derived from an EMBL/GenBank/DDBJ whole genome shotgun (WGS) entry which is preliminary data.</text>
</comment>
<reference evidence="1" key="1">
    <citation type="submission" date="2022-07" db="EMBL/GenBank/DDBJ databases">
        <title>The genome of Lyophyllum shimeji provides insight into the initial evolution of ectomycorrhizal fungal genome.</title>
        <authorList>
            <person name="Kobayashi Y."/>
            <person name="Shibata T."/>
            <person name="Hirakawa H."/>
            <person name="Shigenobu S."/>
            <person name="Nishiyama T."/>
            <person name="Yamada A."/>
            <person name="Hasebe M."/>
            <person name="Kawaguchi M."/>
        </authorList>
    </citation>
    <scope>NUCLEOTIDE SEQUENCE</scope>
    <source>
        <strain evidence="1">AT787</strain>
    </source>
</reference>
<protein>
    <recommendedName>
        <fullName evidence="3">F-box domain-containing protein</fullName>
    </recommendedName>
</protein>
<evidence type="ECO:0000313" key="2">
    <source>
        <dbReference type="Proteomes" id="UP001063166"/>
    </source>
</evidence>
<dbReference type="EMBL" id="BRPK01000012">
    <property type="protein sequence ID" value="GLB42663.1"/>
    <property type="molecule type" value="Genomic_DNA"/>
</dbReference>
<dbReference type="Proteomes" id="UP001063166">
    <property type="component" value="Unassembled WGS sequence"/>
</dbReference>
<proteinExistence type="predicted"/>
<organism evidence="1 2">
    <name type="scientific">Lyophyllum shimeji</name>
    <name type="common">Hon-shimeji</name>
    <name type="synonym">Tricholoma shimeji</name>
    <dbReference type="NCBI Taxonomy" id="47721"/>
    <lineage>
        <taxon>Eukaryota</taxon>
        <taxon>Fungi</taxon>
        <taxon>Dikarya</taxon>
        <taxon>Basidiomycota</taxon>
        <taxon>Agaricomycotina</taxon>
        <taxon>Agaricomycetes</taxon>
        <taxon>Agaricomycetidae</taxon>
        <taxon>Agaricales</taxon>
        <taxon>Tricholomatineae</taxon>
        <taxon>Lyophyllaceae</taxon>
        <taxon>Lyophyllum</taxon>
    </lineage>
</organism>
<gene>
    <name evidence="1" type="ORF">LshimejAT787_1201120</name>
</gene>